<reference evidence="1" key="2">
    <citation type="submission" date="2022-01" db="EMBL/GenBank/DDBJ databases">
        <authorList>
            <person name="Yamashiro T."/>
            <person name="Shiraishi A."/>
            <person name="Satake H."/>
            <person name="Nakayama K."/>
        </authorList>
    </citation>
    <scope>NUCLEOTIDE SEQUENCE</scope>
</reference>
<protein>
    <recommendedName>
        <fullName evidence="3">Phospholipase-like protein</fullName>
    </recommendedName>
</protein>
<dbReference type="EMBL" id="BQNB010013840">
    <property type="protein sequence ID" value="GJT20860.1"/>
    <property type="molecule type" value="Genomic_DNA"/>
</dbReference>
<name>A0ABQ5C125_9ASTR</name>
<reference evidence="1" key="1">
    <citation type="journal article" date="2022" name="Int. J. Mol. Sci.">
        <title>Draft Genome of Tanacetum Coccineum: Genomic Comparison of Closely Related Tanacetum-Family Plants.</title>
        <authorList>
            <person name="Yamashiro T."/>
            <person name="Shiraishi A."/>
            <person name="Nakayama K."/>
            <person name="Satake H."/>
        </authorList>
    </citation>
    <scope>NUCLEOTIDE SEQUENCE</scope>
</reference>
<evidence type="ECO:0000313" key="2">
    <source>
        <dbReference type="Proteomes" id="UP001151760"/>
    </source>
</evidence>
<gene>
    <name evidence="1" type="ORF">Tco_0890797</name>
</gene>
<dbReference type="PANTHER" id="PTHR48449">
    <property type="entry name" value="DUF1985 DOMAIN-CONTAINING PROTEIN"/>
    <property type="match status" value="1"/>
</dbReference>
<proteinExistence type="predicted"/>
<dbReference type="PANTHER" id="PTHR48449:SF1">
    <property type="entry name" value="DUF1985 DOMAIN-CONTAINING PROTEIN"/>
    <property type="match status" value="1"/>
</dbReference>
<evidence type="ECO:0000313" key="1">
    <source>
        <dbReference type="EMBL" id="GJT20860.1"/>
    </source>
</evidence>
<organism evidence="1 2">
    <name type="scientific">Tanacetum coccineum</name>
    <dbReference type="NCBI Taxonomy" id="301880"/>
    <lineage>
        <taxon>Eukaryota</taxon>
        <taxon>Viridiplantae</taxon>
        <taxon>Streptophyta</taxon>
        <taxon>Embryophyta</taxon>
        <taxon>Tracheophyta</taxon>
        <taxon>Spermatophyta</taxon>
        <taxon>Magnoliopsida</taxon>
        <taxon>eudicotyledons</taxon>
        <taxon>Gunneridae</taxon>
        <taxon>Pentapetalae</taxon>
        <taxon>asterids</taxon>
        <taxon>campanulids</taxon>
        <taxon>Asterales</taxon>
        <taxon>Asteraceae</taxon>
        <taxon>Asteroideae</taxon>
        <taxon>Anthemideae</taxon>
        <taxon>Anthemidinae</taxon>
        <taxon>Tanacetum</taxon>
    </lineage>
</organism>
<accession>A0ABQ5C125</accession>
<dbReference type="Proteomes" id="UP001151760">
    <property type="component" value="Unassembled WGS sequence"/>
</dbReference>
<keyword evidence="2" id="KW-1185">Reference proteome</keyword>
<evidence type="ECO:0008006" key="3">
    <source>
        <dbReference type="Google" id="ProtNLM"/>
    </source>
</evidence>
<sequence length="372" mass="42638">MVAVEVPQTLKYRGGQLDATPVLEFGQRKQKEYVTGDERKAANLDQQLKSLIMFVLSDDQMNSVINCLTAKSTRNDLILYHEGLSDVKESRVMDLKLCYNTFKFKEVNDQTALKVQVTSALKAAFCLNNKGLVAKAYKWDEEEVSLDDNEMVEFKVLMALAEENDAISKEGASNGKQVKISMRKQTLVNMLDEDVVRLCLLIASKLVFMGKEKRNFLMKHIMWLVDDLDAWNAFPWGEYMWEKFYNRTVNVVSRHTEHHLAQLKKNPNFNATYNLYGFAWALKMSNPNVPLIASPEEMSHAWFKDSVEFIKGLDAQDATFLQDDQCREKRMEQHNRMCGDTEDGTFVHRVVGKICPKMNRMSVDDGDGVLDS</sequence>
<comment type="caution">
    <text evidence="1">The sequence shown here is derived from an EMBL/GenBank/DDBJ whole genome shotgun (WGS) entry which is preliminary data.</text>
</comment>